<accession>A0A6I1MHM2</accession>
<keyword evidence="1" id="KW-0812">Transmembrane</keyword>
<name>A0A6I1MHM2_9CLOT</name>
<keyword evidence="1" id="KW-0472">Membrane</keyword>
<feature type="transmembrane region" description="Helical" evidence="1">
    <location>
        <begin position="35"/>
        <end position="58"/>
    </location>
</feature>
<feature type="transmembrane region" description="Helical" evidence="1">
    <location>
        <begin position="6"/>
        <end position="23"/>
    </location>
</feature>
<protein>
    <recommendedName>
        <fullName evidence="4">Histidine kinase N-terminal 7TM region domain-containing protein</fullName>
    </recommendedName>
</protein>
<feature type="non-terminal residue" evidence="2">
    <location>
        <position position="199"/>
    </location>
</feature>
<keyword evidence="3" id="KW-1185">Reference proteome</keyword>
<reference evidence="2 3" key="1">
    <citation type="submission" date="2019-10" db="EMBL/GenBank/DDBJ databases">
        <title>The Genome Sequence of Clostridium tarantellae Isolated from Fish Brain.</title>
        <authorList>
            <person name="Bano L."/>
            <person name="Kiel M."/>
            <person name="Sales G."/>
            <person name="Doxey A.C."/>
            <person name="Mansfield M.J."/>
            <person name="Schiavone M."/>
            <person name="Rossetto O."/>
            <person name="Pirazzini M."/>
            <person name="Dobrindt U."/>
            <person name="Montecucco C."/>
        </authorList>
    </citation>
    <scope>NUCLEOTIDE SEQUENCE [LARGE SCALE GENOMIC DNA]</scope>
    <source>
        <strain evidence="2 3">DSM 3997</strain>
    </source>
</reference>
<sequence>MLNIFPYYTIVLLIIFLCVINLKENLKNSPAKIKILLSGTLILLFLRYILILLCGLINKQEYLNIIKPLSFLYFLYIPIMIIVCFYIFWRNDKVKFTQINVLSLFLFIIYLIAITFFKTYFQASWHYGYIIRTDNEIYFKGIYILILTIILCCFILCKKGNYCNNKGIAFLIIIVVLIILENALYLLGYYYFPNCILSE</sequence>
<proteinExistence type="predicted"/>
<comment type="caution">
    <text evidence="2">The sequence shown here is derived from an EMBL/GenBank/DDBJ whole genome shotgun (WGS) entry which is preliminary data.</text>
</comment>
<organism evidence="2 3">
    <name type="scientific">Clostridium tarantellae</name>
    <dbReference type="NCBI Taxonomy" id="39493"/>
    <lineage>
        <taxon>Bacteria</taxon>
        <taxon>Bacillati</taxon>
        <taxon>Bacillota</taxon>
        <taxon>Clostridia</taxon>
        <taxon>Eubacteriales</taxon>
        <taxon>Clostridiaceae</taxon>
        <taxon>Clostridium</taxon>
    </lineage>
</organism>
<evidence type="ECO:0000313" key="2">
    <source>
        <dbReference type="EMBL" id="MPQ43036.1"/>
    </source>
</evidence>
<gene>
    <name evidence="2" type="ORF">GBZ86_04590</name>
</gene>
<feature type="transmembrane region" description="Helical" evidence="1">
    <location>
        <begin position="70"/>
        <end position="89"/>
    </location>
</feature>
<evidence type="ECO:0000313" key="3">
    <source>
        <dbReference type="Proteomes" id="UP000430345"/>
    </source>
</evidence>
<dbReference type="EMBL" id="WHJC01000035">
    <property type="protein sequence ID" value="MPQ43036.1"/>
    <property type="molecule type" value="Genomic_DNA"/>
</dbReference>
<dbReference type="Proteomes" id="UP000430345">
    <property type="component" value="Unassembled WGS sequence"/>
</dbReference>
<feature type="transmembrane region" description="Helical" evidence="1">
    <location>
        <begin position="137"/>
        <end position="156"/>
    </location>
</feature>
<feature type="transmembrane region" description="Helical" evidence="1">
    <location>
        <begin position="101"/>
        <end position="117"/>
    </location>
</feature>
<dbReference type="AlphaFoldDB" id="A0A6I1MHM2"/>
<evidence type="ECO:0000256" key="1">
    <source>
        <dbReference type="SAM" id="Phobius"/>
    </source>
</evidence>
<dbReference type="RefSeq" id="WP_152888191.1">
    <property type="nucleotide sequence ID" value="NZ_WHJC01000035.1"/>
</dbReference>
<evidence type="ECO:0008006" key="4">
    <source>
        <dbReference type="Google" id="ProtNLM"/>
    </source>
</evidence>
<dbReference type="OrthoDB" id="1938961at2"/>
<keyword evidence="1" id="KW-1133">Transmembrane helix</keyword>
<feature type="transmembrane region" description="Helical" evidence="1">
    <location>
        <begin position="168"/>
        <end position="192"/>
    </location>
</feature>